<reference evidence="2 3" key="1">
    <citation type="submission" date="2016-04" db="EMBL/GenBank/DDBJ databases">
        <title>Genome analyses suggest a sexual origin of heterokaryosis in a supposedly ancient asexual fungus.</title>
        <authorList>
            <person name="Ropars J."/>
            <person name="Sedzielewska K."/>
            <person name="Noel J."/>
            <person name="Charron P."/>
            <person name="Farinelli L."/>
            <person name="Marton T."/>
            <person name="Kruger M."/>
            <person name="Pelin A."/>
            <person name="Brachmann A."/>
            <person name="Corradi N."/>
        </authorList>
    </citation>
    <scope>NUCLEOTIDE SEQUENCE [LARGE SCALE GENOMIC DNA]</scope>
    <source>
        <strain evidence="2 3">A5</strain>
    </source>
</reference>
<dbReference type="Proteomes" id="UP000232722">
    <property type="component" value="Unassembled WGS sequence"/>
</dbReference>
<name>A0A2N0PFV3_9GLOM</name>
<dbReference type="VEuPathDB" id="FungiDB:FUN_006223"/>
<dbReference type="AlphaFoldDB" id="A0A2N0PFV3"/>
<evidence type="ECO:0000256" key="1">
    <source>
        <dbReference type="SAM" id="MobiDB-lite"/>
    </source>
</evidence>
<feature type="compositionally biased region" description="Low complexity" evidence="1">
    <location>
        <begin position="148"/>
        <end position="163"/>
    </location>
</feature>
<dbReference type="VEuPathDB" id="FungiDB:RhiirFUN_010015"/>
<dbReference type="EMBL" id="LLXJ01000847">
    <property type="protein sequence ID" value="PKC05687.1"/>
    <property type="molecule type" value="Genomic_DNA"/>
</dbReference>
<accession>A0A2N0PFV3</accession>
<sequence>MSKRNEETKKWRSDENEVIDDFGKSSNWNTSKISSIIKDISEKLSKVFKKLRINNQNDYNKKTVLTQNVNNEDNKLIDEDEVYNNPKLHSKEQDEFEIPDGGNGIYVDSESTYVDTGCWSELKHSTGLGFRNAGQDPISTDHGNGGISNKNNGVSSNLSSGNNEKITSLRYPPRRQGDVEGERKNESVSGGDKY</sequence>
<organism evidence="2 3">
    <name type="scientific">Rhizophagus irregularis</name>
    <dbReference type="NCBI Taxonomy" id="588596"/>
    <lineage>
        <taxon>Eukaryota</taxon>
        <taxon>Fungi</taxon>
        <taxon>Fungi incertae sedis</taxon>
        <taxon>Mucoromycota</taxon>
        <taxon>Glomeromycotina</taxon>
        <taxon>Glomeromycetes</taxon>
        <taxon>Glomerales</taxon>
        <taxon>Glomeraceae</taxon>
        <taxon>Rhizophagus</taxon>
    </lineage>
</organism>
<feature type="region of interest" description="Disordered" evidence="1">
    <location>
        <begin position="133"/>
        <end position="194"/>
    </location>
</feature>
<evidence type="ECO:0000313" key="2">
    <source>
        <dbReference type="EMBL" id="PKC05687.1"/>
    </source>
</evidence>
<protein>
    <submittedName>
        <fullName evidence="2">Uncharacterized protein</fullName>
    </submittedName>
</protein>
<dbReference type="VEuPathDB" id="FungiDB:RhiirA1_463668"/>
<gene>
    <name evidence="2" type="ORF">RhiirA5_420603</name>
</gene>
<comment type="caution">
    <text evidence="2">The sequence shown here is derived from an EMBL/GenBank/DDBJ whole genome shotgun (WGS) entry which is preliminary data.</text>
</comment>
<reference evidence="2 3" key="2">
    <citation type="submission" date="2017-09" db="EMBL/GenBank/DDBJ databases">
        <title>Extensive intraspecific genome diversity in a model arbuscular mycorrhizal fungus.</title>
        <authorList>
            <person name="Chen E.C."/>
            <person name="Morin E."/>
            <person name="Beaudet D."/>
            <person name="Noel J."/>
            <person name="Ndikumana S."/>
            <person name="Charron P."/>
            <person name="St-Onge C."/>
            <person name="Giorgi J."/>
            <person name="Grigoriev I.V."/>
            <person name="Roux C."/>
            <person name="Martin F.M."/>
            <person name="Corradi N."/>
        </authorList>
    </citation>
    <scope>NUCLEOTIDE SEQUENCE [LARGE SCALE GENOMIC DNA]</scope>
    <source>
        <strain evidence="2 3">A5</strain>
    </source>
</reference>
<evidence type="ECO:0000313" key="3">
    <source>
        <dbReference type="Proteomes" id="UP000232722"/>
    </source>
</evidence>
<proteinExistence type="predicted"/>
<feature type="compositionally biased region" description="Basic and acidic residues" evidence="1">
    <location>
        <begin position="175"/>
        <end position="194"/>
    </location>
</feature>